<feature type="compositionally biased region" description="Acidic residues" evidence="4">
    <location>
        <begin position="1528"/>
        <end position="1542"/>
    </location>
</feature>
<dbReference type="STRING" id="857340.A0A086SWQ0"/>
<comment type="caution">
    <text evidence="5">The sequence shown here is derived from an EMBL/GenBank/DDBJ whole genome shotgun (WGS) entry which is preliminary data.</text>
</comment>
<feature type="region of interest" description="Disordered" evidence="4">
    <location>
        <begin position="1525"/>
        <end position="1548"/>
    </location>
</feature>
<evidence type="ECO:0000256" key="4">
    <source>
        <dbReference type="SAM" id="MobiDB-lite"/>
    </source>
</evidence>
<reference evidence="6" key="1">
    <citation type="journal article" date="2014" name="Genome Announc.">
        <title>Genome sequence and annotation of Acremonium chrysogenum, producer of the beta-lactam antibiotic cephalosporin C.</title>
        <authorList>
            <person name="Terfehr D."/>
            <person name="Dahlmann T.A."/>
            <person name="Specht T."/>
            <person name="Zadra I."/>
            <person name="Kuernsteiner H."/>
            <person name="Kueck U."/>
        </authorList>
    </citation>
    <scope>NUCLEOTIDE SEQUENCE [LARGE SCALE GENOMIC DNA]</scope>
    <source>
        <strain evidence="6">ATCC 11550 / CBS 779.69 / DSM 880 / IAM 14645 / JCM 23072 / IMI 49137</strain>
    </source>
</reference>
<keyword evidence="6" id="KW-1185">Reference proteome</keyword>
<dbReference type="InterPro" id="IPR036770">
    <property type="entry name" value="Ankyrin_rpt-contain_sf"/>
</dbReference>
<dbReference type="SUPFAM" id="SSF48403">
    <property type="entry name" value="Ankyrin repeat"/>
    <property type="match status" value="5"/>
</dbReference>
<proteinExistence type="predicted"/>
<evidence type="ECO:0000313" key="5">
    <source>
        <dbReference type="EMBL" id="KFH41532.1"/>
    </source>
</evidence>
<gene>
    <name evidence="5" type="ORF">ACRE_077530</name>
</gene>
<organism evidence="5 6">
    <name type="scientific">Hapsidospora chrysogenum (strain ATCC 11550 / CBS 779.69 / DSM 880 / IAM 14645 / JCM 23072 / IMI 49137)</name>
    <name type="common">Acremonium chrysogenum</name>
    <dbReference type="NCBI Taxonomy" id="857340"/>
    <lineage>
        <taxon>Eukaryota</taxon>
        <taxon>Fungi</taxon>
        <taxon>Dikarya</taxon>
        <taxon>Ascomycota</taxon>
        <taxon>Pezizomycotina</taxon>
        <taxon>Sordariomycetes</taxon>
        <taxon>Hypocreomycetidae</taxon>
        <taxon>Hypocreales</taxon>
        <taxon>Bionectriaceae</taxon>
        <taxon>Hapsidospora</taxon>
    </lineage>
</organism>
<protein>
    <submittedName>
        <fullName evidence="5">Putative ankyrin repeat protein-like protein</fullName>
    </submittedName>
</protein>
<dbReference type="OrthoDB" id="21416at2759"/>
<feature type="region of interest" description="Disordered" evidence="4">
    <location>
        <begin position="307"/>
        <end position="355"/>
    </location>
</feature>
<feature type="repeat" description="ANK" evidence="3">
    <location>
        <begin position="141"/>
        <end position="173"/>
    </location>
</feature>
<evidence type="ECO:0000256" key="3">
    <source>
        <dbReference type="PROSITE-ProRule" id="PRU00023"/>
    </source>
</evidence>
<feature type="repeat" description="ANK" evidence="3">
    <location>
        <begin position="174"/>
        <end position="206"/>
    </location>
</feature>
<accession>A0A086SWQ0</accession>
<dbReference type="Proteomes" id="UP000029964">
    <property type="component" value="Unassembled WGS sequence"/>
</dbReference>
<evidence type="ECO:0000313" key="6">
    <source>
        <dbReference type="Proteomes" id="UP000029964"/>
    </source>
</evidence>
<feature type="compositionally biased region" description="Basic and acidic residues" evidence="4">
    <location>
        <begin position="335"/>
        <end position="348"/>
    </location>
</feature>
<evidence type="ECO:0000256" key="1">
    <source>
        <dbReference type="ARBA" id="ARBA00022737"/>
    </source>
</evidence>
<feature type="repeat" description="ANK" evidence="3">
    <location>
        <begin position="808"/>
        <end position="840"/>
    </location>
</feature>
<dbReference type="Pfam" id="PF12796">
    <property type="entry name" value="Ank_2"/>
    <property type="match status" value="1"/>
</dbReference>
<dbReference type="HOGENOM" id="CLU_001540_1_0_1"/>
<name>A0A086SWQ0_HAPC1</name>
<dbReference type="InterPro" id="IPR002110">
    <property type="entry name" value="Ankyrin_rpt"/>
</dbReference>
<dbReference type="PANTHER" id="PTHR24123:SF33">
    <property type="entry name" value="PROTEIN HOS4"/>
    <property type="match status" value="1"/>
</dbReference>
<dbReference type="InterPro" id="IPR051165">
    <property type="entry name" value="Multifunctional_ANK_Repeat"/>
</dbReference>
<dbReference type="Gene3D" id="1.25.40.20">
    <property type="entry name" value="Ankyrin repeat-containing domain"/>
    <property type="match status" value="7"/>
</dbReference>
<evidence type="ECO:0000256" key="2">
    <source>
        <dbReference type="ARBA" id="ARBA00023043"/>
    </source>
</evidence>
<feature type="repeat" description="ANK" evidence="3">
    <location>
        <begin position="282"/>
        <end position="310"/>
    </location>
</feature>
<dbReference type="EMBL" id="JPKY01000125">
    <property type="protein sequence ID" value="KFH41532.1"/>
    <property type="molecule type" value="Genomic_DNA"/>
</dbReference>
<dbReference type="PANTHER" id="PTHR24123">
    <property type="entry name" value="ANKYRIN REPEAT-CONTAINING"/>
    <property type="match status" value="1"/>
</dbReference>
<feature type="region of interest" description="Disordered" evidence="4">
    <location>
        <begin position="1"/>
        <end position="20"/>
    </location>
</feature>
<dbReference type="PROSITE" id="PS50297">
    <property type="entry name" value="ANK_REP_REGION"/>
    <property type="match status" value="5"/>
</dbReference>
<feature type="repeat" description="ANK" evidence="3">
    <location>
        <begin position="620"/>
        <end position="654"/>
    </location>
</feature>
<keyword evidence="2 3" id="KW-0040">ANK repeat</keyword>
<dbReference type="SMART" id="SM00248">
    <property type="entry name" value="ANK"/>
    <property type="match status" value="23"/>
</dbReference>
<dbReference type="PROSITE" id="PS50088">
    <property type="entry name" value="ANK_REPEAT"/>
    <property type="match status" value="5"/>
</dbReference>
<dbReference type="Pfam" id="PF00023">
    <property type="entry name" value="Ank"/>
    <property type="match status" value="3"/>
</dbReference>
<sequence length="1548" mass="168437">MASSADSRPATPTTTTTLHPELGLDAEQQELITKLREWLQPTNFLSSGSEDDPDVERADQVFKDLYLGWPLTEYALHNWEHHVKKAQDDDPQVLQALSTFVAPDGQRLSCGPIHLAAHIGLVSYAGKLLDADPRLVHLKQGGLRPLAIAAKQGQTDTEKLLLNRGADPDSPDHTGHKPLHYCAMHGSLGVARLLLEAGVRPQTETTRYSRSVRHSAGRRTDGETAVQFACARWHGADDGVFETLLPYLRPEDATKCMHSARDVKMLEAILGTGAADVDSFRDGKTKLFKAAENHSTETVQVLLKYGADPNKGCSSGDDDDHHHHHNKQEDEVEEGEKNTSDRENRGGEYPEGPTPIHAFAGCGNALPMFDDEDAESSRQCLRLLLDAGGGGHQRNMPAEPSGALVPALFNLVDADGIARLTEIFVSNGADVNARTRNGNTPAHFACTETPDTINALIRNGADMTRRNSKGMTPLLGLLGRKLDEDLPSETLDCFLSAPGADAAAVDDAGDSCIHHLIRRLSRREWESAHISFFRKLVIAGADLNGKNKAGMPPLLCYSARSSVHKGLFRRLVEEDGLDIDARDGTGTSILGAILKEYEATLEVFKMFVRLGADVNARDNDGSTALHSAVTCLKDPIRCIRILVAEGADYQARNNQGDSLVQLAMTHTREDKVDEVVDYLAALAVPNSDKNSKGQTRLHLSSARLGQFGGGPHPQVARLERCRAKSLSIDVTDDLGATPLHYAAGVCEFNVARLLREGADPTRLTVEGVSPLHITAVARQPNIVGLLLSEYEKSGVLDRFIDLADEGPQKRTALHYVRRSGRPESVWYLISRGANVHVRDSRGLTPLHAALEFPQESRLWPVQHGGASYLIRPSGEERPSQSSQLDGPDGTCDIVAMLVGAGVDVNERIRVDGSELTPLDMAIRDGFGTMVRDLIDQWAAPQNWAEVAEFIDHSGVDADVEFLLEISTGKQIPADDTSQSSRFADIPSEVLRLLGEGKYRAVAEFSRRSSGVLDSDEHLRVLHSILRVLVTRGYTSLLRRVGREGRYLPQIRDELSVDDGDDDDRETLLMVACNRELPSLPIMKLLVEDFGLDVSEASGWEGITYRETNATPPHALARGRHWWQIEALEYLLERGANIEATNSQGPTPLFVAISNQHGDESWTEETVEVHLRRGANPNVGGNEKTPDTGLVASHTAAVTELLLQYGADAKSAANSASLTPAVDLMDEEMVDLLIEAGQDVNLCIDMMRLLLRKGADPFATDTDGTTVLQGILEDRGVIDPILDIPGLDIEHRGKKNRMLLIMASVPTVAPRWDPWRPPSPPAAMTQSGHIMKQLELGAAVDAVDDDGRTALHWFCTMPGDISDECKAAFDAILDRCGPSLLQASDGRGEKPLHLALQARQNVGGQNLDGETPLFVFVSAGWMEDSKNYVSHSEYLGLFLDAGADVTARNGSGATLLHVVAGIRIEEAPSRSRSDRVGDAVALFKRLLELGADPRAEDDEMRTATDRAVARGRTEIVGLFKGEGKKVALDEEEGADGDGDEESEPGYGMV</sequence>
<keyword evidence="1" id="KW-0677">Repeat</keyword>